<evidence type="ECO:0000256" key="2">
    <source>
        <dbReference type="ARBA" id="ARBA00022475"/>
    </source>
</evidence>
<dbReference type="PANTHER" id="PTHR33545:SF5">
    <property type="entry name" value="UPF0750 MEMBRANE PROTEIN YITT"/>
    <property type="match status" value="1"/>
</dbReference>
<dbReference type="PIRSF" id="PIRSF006483">
    <property type="entry name" value="Membrane_protein_YitT"/>
    <property type="match status" value="1"/>
</dbReference>
<evidence type="ECO:0000256" key="5">
    <source>
        <dbReference type="ARBA" id="ARBA00023136"/>
    </source>
</evidence>
<dbReference type="InterPro" id="IPR051461">
    <property type="entry name" value="UPF0750_membrane"/>
</dbReference>
<keyword evidence="9" id="KW-1185">Reference proteome</keyword>
<feature type="domain" description="DUF2179" evidence="7">
    <location>
        <begin position="219"/>
        <end position="273"/>
    </location>
</feature>
<evidence type="ECO:0000256" key="4">
    <source>
        <dbReference type="ARBA" id="ARBA00022989"/>
    </source>
</evidence>
<comment type="subcellular location">
    <subcellularLocation>
        <location evidence="1">Cell membrane</location>
        <topology evidence="1">Multi-pass membrane protein</topology>
    </subcellularLocation>
</comment>
<comment type="caution">
    <text evidence="8">The sequence shown here is derived from an EMBL/GenBank/DDBJ whole genome shotgun (WGS) entry which is preliminary data.</text>
</comment>
<dbReference type="AlphaFoldDB" id="A0A7C8HFU5"/>
<protein>
    <submittedName>
        <fullName evidence="8">DUF2179 domain-containing protein</fullName>
    </submittedName>
</protein>
<dbReference type="InterPro" id="IPR019264">
    <property type="entry name" value="DUF2179"/>
</dbReference>
<keyword evidence="4 6" id="KW-1133">Transmembrane helix</keyword>
<dbReference type="Gene3D" id="3.30.70.120">
    <property type="match status" value="1"/>
</dbReference>
<feature type="transmembrane region" description="Helical" evidence="6">
    <location>
        <begin position="12"/>
        <end position="34"/>
    </location>
</feature>
<keyword evidence="3 6" id="KW-0812">Transmembrane</keyword>
<dbReference type="Proteomes" id="UP000483018">
    <property type="component" value="Unassembled WGS sequence"/>
</dbReference>
<keyword evidence="5 6" id="KW-0472">Membrane</keyword>
<feature type="transmembrane region" description="Helical" evidence="6">
    <location>
        <begin position="173"/>
        <end position="190"/>
    </location>
</feature>
<accession>A0A7C8HFU5</accession>
<dbReference type="InterPro" id="IPR003740">
    <property type="entry name" value="YitT"/>
</dbReference>
<evidence type="ECO:0000256" key="3">
    <source>
        <dbReference type="ARBA" id="ARBA00022692"/>
    </source>
</evidence>
<dbReference type="OrthoDB" id="3180973at2"/>
<proteinExistence type="predicted"/>
<evidence type="ECO:0000256" key="1">
    <source>
        <dbReference type="ARBA" id="ARBA00004651"/>
    </source>
</evidence>
<dbReference type="GO" id="GO:0005886">
    <property type="term" value="C:plasma membrane"/>
    <property type="evidence" value="ECO:0007669"/>
    <property type="project" value="UniProtKB-SubCell"/>
</dbReference>
<sequence>MSYIQSYYKNVLMIFLGTFIMSIPINGILVHHHLLSGGVTGIAMLLNLLFKWDMSLLVLILNIPIFILGYKFIHKKFICLSLLGMLSFTVSLSLTKNIHIPTDDILVAVLLGGVLNGLGSGIVFRGSGSTGGTDIISKIMNKFFSLSMGSVGFGLNVIIIFLSGFFFGVDLSVYTLALMFISSQTTNYVVDGLNYKRTISIITNKEIEISEQIIKEAKRGVTIVHGEGAYTKAPRAIITCTVGIREVAKIKEIVKRTDPHAFMTITETAQVFGSGFLRLNKID</sequence>
<feature type="transmembrane region" description="Helical" evidence="6">
    <location>
        <begin position="144"/>
        <end position="167"/>
    </location>
</feature>
<dbReference type="EMBL" id="WSLF01000002">
    <property type="protein sequence ID" value="KAE9636285.1"/>
    <property type="molecule type" value="Genomic_DNA"/>
</dbReference>
<gene>
    <name evidence="8" type="ORF">GND95_03975</name>
</gene>
<evidence type="ECO:0000313" key="9">
    <source>
        <dbReference type="Proteomes" id="UP000483018"/>
    </source>
</evidence>
<evidence type="ECO:0000313" key="8">
    <source>
        <dbReference type="EMBL" id="KAE9636285.1"/>
    </source>
</evidence>
<feature type="transmembrane region" description="Helical" evidence="6">
    <location>
        <begin position="54"/>
        <end position="70"/>
    </location>
</feature>
<evidence type="ECO:0000256" key="6">
    <source>
        <dbReference type="SAM" id="Phobius"/>
    </source>
</evidence>
<dbReference type="PANTHER" id="PTHR33545">
    <property type="entry name" value="UPF0750 MEMBRANE PROTEIN YITT-RELATED"/>
    <property type="match status" value="1"/>
</dbReference>
<dbReference type="Pfam" id="PF10035">
    <property type="entry name" value="DUF2179"/>
    <property type="match status" value="1"/>
</dbReference>
<feature type="transmembrane region" description="Helical" evidence="6">
    <location>
        <begin position="105"/>
        <end position="124"/>
    </location>
</feature>
<reference evidence="8 9" key="1">
    <citation type="submission" date="2019-12" db="EMBL/GenBank/DDBJ databases">
        <title>Defluviitalea raffinosedens, isolated from a biogas fermenter, genome sequencing and characterization.</title>
        <authorList>
            <person name="Rettenmaier R."/>
            <person name="Schneider M."/>
            <person name="Neuhaus K."/>
            <person name="Liebl W."/>
            <person name="Zverlov V."/>
        </authorList>
    </citation>
    <scope>NUCLEOTIDE SEQUENCE [LARGE SCALE GENOMIC DNA]</scope>
    <source>
        <strain evidence="8 9">249c-K6</strain>
    </source>
</reference>
<feature type="transmembrane region" description="Helical" evidence="6">
    <location>
        <begin position="77"/>
        <end position="99"/>
    </location>
</feature>
<name>A0A7C8HFU5_9FIRM</name>
<keyword evidence="2" id="KW-1003">Cell membrane</keyword>
<dbReference type="Pfam" id="PF02588">
    <property type="entry name" value="YitT_membrane"/>
    <property type="match status" value="1"/>
</dbReference>
<organism evidence="8 9">
    <name type="scientific">Defluviitalea raffinosedens</name>
    <dbReference type="NCBI Taxonomy" id="1450156"/>
    <lineage>
        <taxon>Bacteria</taxon>
        <taxon>Bacillati</taxon>
        <taxon>Bacillota</taxon>
        <taxon>Clostridia</taxon>
        <taxon>Lachnospirales</taxon>
        <taxon>Defluviitaleaceae</taxon>
        <taxon>Defluviitalea</taxon>
    </lineage>
</organism>
<evidence type="ECO:0000259" key="7">
    <source>
        <dbReference type="Pfam" id="PF10035"/>
    </source>
</evidence>
<dbReference type="InterPro" id="IPR015867">
    <property type="entry name" value="N-reg_PII/ATP_PRibTrfase_C"/>
</dbReference>
<dbReference type="RefSeq" id="WP_158739537.1">
    <property type="nucleotide sequence ID" value="NZ_WSLF01000002.1"/>
</dbReference>
<dbReference type="CDD" id="cd16380">
    <property type="entry name" value="YitT_C"/>
    <property type="match status" value="1"/>
</dbReference>